<comment type="subcellular location">
    <subcellularLocation>
        <location evidence="1">Cell inner membrane</location>
    </subcellularLocation>
</comment>
<keyword evidence="9" id="KW-0472">Membrane</keyword>
<gene>
    <name evidence="11" type="primary">gspN</name>
    <name evidence="11" type="ORF">HQ497_02055</name>
</gene>
<reference evidence="11" key="1">
    <citation type="submission" date="2020-05" db="EMBL/GenBank/DDBJ databases">
        <title>Sulfur intermediates as new biogeochemical hubs in an aquatic model microbial ecosystem.</title>
        <authorList>
            <person name="Vigneron A."/>
        </authorList>
    </citation>
    <scope>NUCLEOTIDE SEQUENCE</scope>
    <source>
        <strain evidence="11">Bin.250</strain>
    </source>
</reference>
<name>A0A973A7W6_9GAMM</name>
<evidence type="ECO:0000256" key="2">
    <source>
        <dbReference type="ARBA" id="ARBA00007208"/>
    </source>
</evidence>
<comment type="caution">
    <text evidence="11">The sequence shown here is derived from an EMBL/GenBank/DDBJ whole genome shotgun (WGS) entry which is preliminary data.</text>
</comment>
<evidence type="ECO:0000256" key="5">
    <source>
        <dbReference type="ARBA" id="ARBA00022475"/>
    </source>
</evidence>
<protein>
    <recommendedName>
        <fullName evidence="3">Type II secretion system protein N</fullName>
    </recommendedName>
    <alternativeName>
        <fullName evidence="10">General secretion pathway protein N</fullName>
    </alternativeName>
</protein>
<evidence type="ECO:0000313" key="11">
    <source>
        <dbReference type="EMBL" id="NQV64123.1"/>
    </source>
</evidence>
<evidence type="ECO:0000313" key="12">
    <source>
        <dbReference type="Proteomes" id="UP000754644"/>
    </source>
</evidence>
<dbReference type="Pfam" id="PF01203">
    <property type="entry name" value="T2SSN"/>
    <property type="match status" value="1"/>
</dbReference>
<dbReference type="InterPro" id="IPR022792">
    <property type="entry name" value="T2SS_protein-GspN"/>
</dbReference>
<dbReference type="GO" id="GO:0005886">
    <property type="term" value="C:plasma membrane"/>
    <property type="evidence" value="ECO:0007669"/>
    <property type="project" value="UniProtKB-SubCell"/>
</dbReference>
<evidence type="ECO:0000256" key="7">
    <source>
        <dbReference type="ARBA" id="ARBA00022692"/>
    </source>
</evidence>
<keyword evidence="4" id="KW-0813">Transport</keyword>
<evidence type="ECO:0000256" key="9">
    <source>
        <dbReference type="ARBA" id="ARBA00023136"/>
    </source>
</evidence>
<proteinExistence type="inferred from homology"/>
<evidence type="ECO:0000256" key="4">
    <source>
        <dbReference type="ARBA" id="ARBA00022448"/>
    </source>
</evidence>
<comment type="similarity">
    <text evidence="2">Belongs to the GSP N family.</text>
</comment>
<dbReference type="GO" id="GO:0015628">
    <property type="term" value="P:protein secretion by the type II secretion system"/>
    <property type="evidence" value="ECO:0007669"/>
    <property type="project" value="InterPro"/>
</dbReference>
<dbReference type="GO" id="GO:0015627">
    <property type="term" value="C:type II protein secretion system complex"/>
    <property type="evidence" value="ECO:0007669"/>
    <property type="project" value="InterPro"/>
</dbReference>
<keyword evidence="8" id="KW-0653">Protein transport</keyword>
<organism evidence="11 12">
    <name type="scientific">SAR86 cluster bacterium</name>
    <dbReference type="NCBI Taxonomy" id="2030880"/>
    <lineage>
        <taxon>Bacteria</taxon>
        <taxon>Pseudomonadati</taxon>
        <taxon>Pseudomonadota</taxon>
        <taxon>Gammaproteobacteria</taxon>
        <taxon>SAR86 cluster</taxon>
    </lineage>
</organism>
<keyword evidence="6" id="KW-0997">Cell inner membrane</keyword>
<evidence type="ECO:0000256" key="10">
    <source>
        <dbReference type="ARBA" id="ARBA00030772"/>
    </source>
</evidence>
<evidence type="ECO:0000256" key="8">
    <source>
        <dbReference type="ARBA" id="ARBA00022927"/>
    </source>
</evidence>
<evidence type="ECO:0000256" key="3">
    <source>
        <dbReference type="ARBA" id="ARBA00021563"/>
    </source>
</evidence>
<keyword evidence="7" id="KW-0812">Transmembrane</keyword>
<keyword evidence="5" id="KW-1003">Cell membrane</keyword>
<dbReference type="AlphaFoldDB" id="A0A973A7W6"/>
<sequence>MRRSLLYTSIGLIAFLGFLVTYLPASLVWAQFKDKATVVLPALKILRIEGSLWDGRADVRVGDVFPSRVTWQLAGRRLFAGGLPLQITATGTGHNLAVQLTLTPGSLRFEHLRGNLQPDYLNQLGAPFGLAVSGDVSLDDIQLSVNQTWFTAAAGQLNWTGGRFNFPDPRGLGHINLPPLRGQISLQANDFNLDVTHRDNDLDAQLVSLRLKPNGWVKVAIKARLFKLAELSWPPSDSLDDTALALEEKLF</sequence>
<dbReference type="Proteomes" id="UP000754644">
    <property type="component" value="Unassembled WGS sequence"/>
</dbReference>
<evidence type="ECO:0000256" key="6">
    <source>
        <dbReference type="ARBA" id="ARBA00022519"/>
    </source>
</evidence>
<accession>A0A973A7W6</accession>
<dbReference type="EMBL" id="JABMOJ010000071">
    <property type="protein sequence ID" value="NQV64123.1"/>
    <property type="molecule type" value="Genomic_DNA"/>
</dbReference>
<evidence type="ECO:0000256" key="1">
    <source>
        <dbReference type="ARBA" id="ARBA00004533"/>
    </source>
</evidence>